<comment type="caution">
    <text evidence="1">The sequence shown here is derived from an EMBL/GenBank/DDBJ whole genome shotgun (WGS) entry which is preliminary data.</text>
</comment>
<sequence length="362" mass="39589">MTTIASNVNCDESIKRKWKSMRDAYMKYKKQIKGTTGSGRKTIHFMWAAQLSFLDSSISPRETESNIYGENGTPIMTDSDTSTPSPSTPSTPSTSSTNTNPDTDVTTQPLSPRSPRPFEPSATSRPANKKTAEADVDSIIIDFINKKKEKTRLYTLAFLPAVSRRGGNAAGTRRARRGTSAIICRQRAATETPTVYDHTWLNRRFHAYRGGAQAANNRGDTAVCSQPPRARRVPAPSRNRRKNATKAVTSRDKVTKLATLIAAAGPSRVRPALCVNTTNRAAPAADTTRPAPALCFEAFFRVGDNAGVDEFVLCEHGDGRFEDARDEGHGLVDPIRTAVAAQWFDLYPLKQRIVTSTPGSQI</sequence>
<gene>
    <name evidence="1" type="ORF">MSG28_011135</name>
</gene>
<dbReference type="EMBL" id="CM046118">
    <property type="protein sequence ID" value="KAI8438722.1"/>
    <property type="molecule type" value="Genomic_DNA"/>
</dbReference>
<keyword evidence="2" id="KW-1185">Reference proteome</keyword>
<dbReference type="Proteomes" id="UP001064048">
    <property type="component" value="Chromosome 18"/>
</dbReference>
<accession>A0ACC0KRC0</accession>
<proteinExistence type="predicted"/>
<protein>
    <submittedName>
        <fullName evidence="1">Uncharacterized protein</fullName>
    </submittedName>
</protein>
<name>A0ACC0KRC0_CHOFU</name>
<reference evidence="1 2" key="1">
    <citation type="journal article" date="2022" name="Genome Biol. Evol.">
        <title>The Spruce Budworm Genome: Reconstructing the Evolutionary History of Antifreeze Proteins.</title>
        <authorList>
            <person name="Beliveau C."/>
            <person name="Gagne P."/>
            <person name="Picq S."/>
            <person name="Vernygora O."/>
            <person name="Keeling C.I."/>
            <person name="Pinkney K."/>
            <person name="Doucet D."/>
            <person name="Wen F."/>
            <person name="Johnston J.S."/>
            <person name="Maaroufi H."/>
            <person name="Boyle B."/>
            <person name="Laroche J."/>
            <person name="Dewar K."/>
            <person name="Juretic N."/>
            <person name="Blackburn G."/>
            <person name="Nisole A."/>
            <person name="Brunet B."/>
            <person name="Brandao M."/>
            <person name="Lumley L."/>
            <person name="Duan J."/>
            <person name="Quan G."/>
            <person name="Lucarotti C.J."/>
            <person name="Roe A.D."/>
            <person name="Sperling F.A.H."/>
            <person name="Levesque R.C."/>
            <person name="Cusson M."/>
        </authorList>
    </citation>
    <scope>NUCLEOTIDE SEQUENCE [LARGE SCALE GENOMIC DNA]</scope>
    <source>
        <strain evidence="1">Glfc:IPQL:Cfum</strain>
    </source>
</reference>
<organism evidence="1 2">
    <name type="scientific">Choristoneura fumiferana</name>
    <name type="common">Spruce budworm moth</name>
    <name type="synonym">Archips fumiferana</name>
    <dbReference type="NCBI Taxonomy" id="7141"/>
    <lineage>
        <taxon>Eukaryota</taxon>
        <taxon>Metazoa</taxon>
        <taxon>Ecdysozoa</taxon>
        <taxon>Arthropoda</taxon>
        <taxon>Hexapoda</taxon>
        <taxon>Insecta</taxon>
        <taxon>Pterygota</taxon>
        <taxon>Neoptera</taxon>
        <taxon>Endopterygota</taxon>
        <taxon>Lepidoptera</taxon>
        <taxon>Glossata</taxon>
        <taxon>Ditrysia</taxon>
        <taxon>Tortricoidea</taxon>
        <taxon>Tortricidae</taxon>
        <taxon>Tortricinae</taxon>
        <taxon>Choristoneura</taxon>
    </lineage>
</organism>
<evidence type="ECO:0000313" key="2">
    <source>
        <dbReference type="Proteomes" id="UP001064048"/>
    </source>
</evidence>
<evidence type="ECO:0000313" key="1">
    <source>
        <dbReference type="EMBL" id="KAI8438722.1"/>
    </source>
</evidence>